<proteinExistence type="predicted"/>
<dbReference type="Pfam" id="PF00512">
    <property type="entry name" value="HisKA"/>
    <property type="match status" value="1"/>
</dbReference>
<dbReference type="Gene3D" id="3.30.450.20">
    <property type="entry name" value="PAS domain"/>
    <property type="match status" value="2"/>
</dbReference>
<dbReference type="Pfam" id="PF14827">
    <property type="entry name" value="dCache_3"/>
    <property type="match status" value="1"/>
</dbReference>
<dbReference type="InterPro" id="IPR005467">
    <property type="entry name" value="His_kinase_dom"/>
</dbReference>
<gene>
    <name evidence="10" type="ORF">FDQ92_14225</name>
</gene>
<comment type="catalytic activity">
    <reaction evidence="1">
        <text>ATP + protein L-histidine = ADP + protein N-phospho-L-histidine.</text>
        <dbReference type="EC" id="2.7.13.3"/>
    </reaction>
</comment>
<dbReference type="Pfam" id="PF08448">
    <property type="entry name" value="PAS_4"/>
    <property type="match status" value="2"/>
</dbReference>
<dbReference type="Gene3D" id="1.10.287.130">
    <property type="match status" value="1"/>
</dbReference>
<dbReference type="SMART" id="SM00091">
    <property type="entry name" value="PAS"/>
    <property type="match status" value="2"/>
</dbReference>
<feature type="domain" description="Response regulatory" evidence="7">
    <location>
        <begin position="870"/>
        <end position="982"/>
    </location>
</feature>
<dbReference type="SUPFAM" id="SSF55785">
    <property type="entry name" value="PYP-like sensor domain (PAS domain)"/>
    <property type="match status" value="2"/>
</dbReference>
<evidence type="ECO:0000313" key="10">
    <source>
        <dbReference type="EMBL" id="QCQ23227.1"/>
    </source>
</evidence>
<name>A0A4P8L5C0_9BACT</name>
<dbReference type="AlphaFoldDB" id="A0A4P8L5C0"/>
<keyword evidence="11" id="KW-1185">Reference proteome</keyword>
<evidence type="ECO:0000256" key="4">
    <source>
        <dbReference type="PROSITE-ProRule" id="PRU00169"/>
    </source>
</evidence>
<dbReference type="InterPro" id="IPR004358">
    <property type="entry name" value="Sig_transdc_His_kin-like_C"/>
</dbReference>
<dbReference type="Proteomes" id="UP000298602">
    <property type="component" value="Chromosome"/>
</dbReference>
<sequence length="982" mass="110065">MCWVQEKEAGRSGRLKTDIAFLVIALLSVGLAGFLNYCNFKQKRDSYYARLQNELSTAYRVITFGNQETARIVFDAWINKPEILDIYKDAHSADEAHRHAVRKQLLEKLSPLYERLKAMDVRQLHFHLPDSESFLRFHSPEKYGDTLKGVRYSIDKVNAERVPVSGFEEGRIVNGFRNVFPIIYQGEHLGSVEISMTFDDIRKRMEQQFHNRYTFIVRHRVVEENVFDNEQKNYQPSDLSDEYLYEQGYAPDDTLKAVNAILKPKIQERLRSGEPFAIEAMAPGASFIVVFSPVKNVQGKQAAYIVSYNADETIRGYYSEFIVTLAVSTAGILAIIVLMYLLTNALRHLRTEKKKLAEEALALRRSERFLQDVFDAIQDGISVLDTDLNIIKTNRWMEQVYSHQMPLAGKKCYQTYQMRQSPCPWCPGPPSIETGETHSTIVPYPSEDDPTGWVELFSFPIKDEQGHVTGVIEYVKDITDRKRAEDQLHTEREKLFVTLRSIGDGVITTDTEGLVAFLNGVAEHLTGWNQKEASGRPITEIFHIINEETGIAADNPVKRVLDCGAIIGFANHTALIARNRIQRSIGGSGAPIRDAKGNIVGVVLVFRDVTEQKRREEELLKIKKLESVGVLAGGIAHDFNNILTAILGNISLADIYIEKDHKAHRLLKKAEDASIQAKDLTQQLLTFSKGGDPVKETRSIKQVITDSADFVLHGSNVTCRYAIPDDLWLADIDKGQISRVIQNIVINARQAMPEGGNITISCENIADIAKETALSLPKEKYIKITIADTGTGIPEKHIDKIFDPYFTTKQEGSGLGLTITHSIITKHDGHIAVRSKSGEGTTFTIYLPASAKQISRDVKVQSPGRTAHAVVLVMDDEEMIRDLAKEMLVHFGYEVLQAKDGNEAVAIFRKHYHSNHPVDIVIMDLTVRGGMGGEEAVKEILKIDPNARVIVSSGYANDPVMASHVPPAKPEACKTVDRSKRL</sequence>
<dbReference type="PANTHER" id="PTHR43065:SF42">
    <property type="entry name" value="TWO-COMPONENT SENSOR PPRA"/>
    <property type="match status" value="1"/>
</dbReference>
<dbReference type="InterPro" id="IPR000014">
    <property type="entry name" value="PAS"/>
</dbReference>
<dbReference type="SUPFAM" id="SSF52172">
    <property type="entry name" value="CheY-like"/>
    <property type="match status" value="1"/>
</dbReference>
<dbReference type="SMART" id="SM00448">
    <property type="entry name" value="REC"/>
    <property type="match status" value="1"/>
</dbReference>
<dbReference type="NCBIfam" id="TIGR00229">
    <property type="entry name" value="sensory_box"/>
    <property type="match status" value="1"/>
</dbReference>
<dbReference type="EC" id="2.7.13.3" evidence="2"/>
<feature type="modified residue" description="4-aspartylphosphate" evidence="4">
    <location>
        <position position="924"/>
    </location>
</feature>
<dbReference type="InterPro" id="IPR011006">
    <property type="entry name" value="CheY-like_superfamily"/>
</dbReference>
<dbReference type="OrthoDB" id="9813024at2"/>
<reference evidence="10 11" key="1">
    <citation type="submission" date="2019-05" db="EMBL/GenBank/DDBJ databases">
        <title>The Complete Genome Sequence of the n-alkane-degrading Desulfoglaeba alkanexedens ALDC reveals multiple alkylsuccinate synthase gene clusters.</title>
        <authorList>
            <person name="Callaghan A.V."/>
            <person name="Davidova I.A."/>
            <person name="Duncan K.E."/>
            <person name="Morris B."/>
            <person name="McInerney M.J."/>
        </authorList>
    </citation>
    <scope>NUCLEOTIDE SEQUENCE [LARGE SCALE GENOMIC DNA]</scope>
    <source>
        <strain evidence="10 11">ALDC</strain>
    </source>
</reference>
<dbReference type="Pfam" id="PF02518">
    <property type="entry name" value="HATPase_c"/>
    <property type="match status" value="1"/>
</dbReference>
<dbReference type="PROSITE" id="PS50110">
    <property type="entry name" value="RESPONSE_REGULATORY"/>
    <property type="match status" value="1"/>
</dbReference>
<dbReference type="PROSITE" id="PS50113">
    <property type="entry name" value="PAC"/>
    <property type="match status" value="2"/>
</dbReference>
<evidence type="ECO:0000256" key="2">
    <source>
        <dbReference type="ARBA" id="ARBA00012438"/>
    </source>
</evidence>
<keyword evidence="5" id="KW-1133">Transmembrane helix</keyword>
<organism evidence="10 11">
    <name type="scientific">Desulfoglaeba alkanexedens ALDC</name>
    <dbReference type="NCBI Taxonomy" id="980445"/>
    <lineage>
        <taxon>Bacteria</taxon>
        <taxon>Pseudomonadati</taxon>
        <taxon>Thermodesulfobacteriota</taxon>
        <taxon>Syntrophobacteria</taxon>
        <taxon>Syntrophobacterales</taxon>
        <taxon>Syntrophobacteraceae</taxon>
        <taxon>Desulfoglaeba</taxon>
    </lineage>
</organism>
<dbReference type="Pfam" id="PF00072">
    <property type="entry name" value="Response_reg"/>
    <property type="match status" value="1"/>
</dbReference>
<evidence type="ECO:0000259" key="9">
    <source>
        <dbReference type="PROSITE" id="PS50113"/>
    </source>
</evidence>
<evidence type="ECO:0000259" key="8">
    <source>
        <dbReference type="PROSITE" id="PS50112"/>
    </source>
</evidence>
<dbReference type="Gene3D" id="3.30.565.10">
    <property type="entry name" value="Histidine kinase-like ATPase, C-terminal domain"/>
    <property type="match status" value="1"/>
</dbReference>
<dbReference type="KEGG" id="dax:FDQ92_14225"/>
<dbReference type="PANTHER" id="PTHR43065">
    <property type="entry name" value="SENSOR HISTIDINE KINASE"/>
    <property type="match status" value="1"/>
</dbReference>
<feature type="transmembrane region" description="Helical" evidence="5">
    <location>
        <begin position="321"/>
        <end position="342"/>
    </location>
</feature>
<dbReference type="InterPro" id="IPR003594">
    <property type="entry name" value="HATPase_dom"/>
</dbReference>
<dbReference type="PROSITE" id="PS50109">
    <property type="entry name" value="HIS_KIN"/>
    <property type="match status" value="1"/>
</dbReference>
<feature type="domain" description="PAS" evidence="8">
    <location>
        <begin position="491"/>
        <end position="564"/>
    </location>
</feature>
<dbReference type="InterPro" id="IPR000700">
    <property type="entry name" value="PAS-assoc_C"/>
</dbReference>
<dbReference type="SUPFAM" id="SSF55874">
    <property type="entry name" value="ATPase domain of HSP90 chaperone/DNA topoisomerase II/histidine kinase"/>
    <property type="match status" value="1"/>
</dbReference>
<evidence type="ECO:0000259" key="7">
    <source>
        <dbReference type="PROSITE" id="PS50110"/>
    </source>
</evidence>
<keyword evidence="5" id="KW-0472">Membrane</keyword>
<protein>
    <recommendedName>
        <fullName evidence="2">histidine kinase</fullName>
        <ecNumber evidence="2">2.7.13.3</ecNumber>
    </recommendedName>
</protein>
<evidence type="ECO:0000256" key="1">
    <source>
        <dbReference type="ARBA" id="ARBA00000085"/>
    </source>
</evidence>
<evidence type="ECO:0000256" key="5">
    <source>
        <dbReference type="SAM" id="Phobius"/>
    </source>
</evidence>
<dbReference type="CDD" id="cd00082">
    <property type="entry name" value="HisKA"/>
    <property type="match status" value="1"/>
</dbReference>
<dbReference type="InterPro" id="IPR013656">
    <property type="entry name" value="PAS_4"/>
</dbReference>
<feature type="transmembrane region" description="Helical" evidence="5">
    <location>
        <begin position="19"/>
        <end position="40"/>
    </location>
</feature>
<evidence type="ECO:0000256" key="3">
    <source>
        <dbReference type="ARBA" id="ARBA00022553"/>
    </source>
</evidence>
<evidence type="ECO:0000259" key="6">
    <source>
        <dbReference type="PROSITE" id="PS50109"/>
    </source>
</evidence>
<dbReference type="GO" id="GO:0000155">
    <property type="term" value="F:phosphorelay sensor kinase activity"/>
    <property type="evidence" value="ECO:0007669"/>
    <property type="project" value="InterPro"/>
</dbReference>
<dbReference type="InterPro" id="IPR003661">
    <property type="entry name" value="HisK_dim/P_dom"/>
</dbReference>
<keyword evidence="5" id="KW-0812">Transmembrane</keyword>
<feature type="domain" description="Histidine kinase" evidence="6">
    <location>
        <begin position="634"/>
        <end position="851"/>
    </location>
</feature>
<dbReference type="CDD" id="cd00130">
    <property type="entry name" value="PAS"/>
    <property type="match status" value="1"/>
</dbReference>
<dbReference type="RefSeq" id="WP_137425506.1">
    <property type="nucleotide sequence ID" value="NZ_CP040098.1"/>
</dbReference>
<reference evidence="10 11" key="2">
    <citation type="submission" date="2019-05" db="EMBL/GenBank/DDBJ databases">
        <authorList>
            <person name="Suflita J.M."/>
            <person name="Marks C.R."/>
        </authorList>
    </citation>
    <scope>NUCLEOTIDE SEQUENCE [LARGE SCALE GENOMIC DNA]</scope>
    <source>
        <strain evidence="10 11">ALDC</strain>
    </source>
</reference>
<dbReference type="InterPro" id="IPR035965">
    <property type="entry name" value="PAS-like_dom_sf"/>
</dbReference>
<dbReference type="PROSITE" id="PS50112">
    <property type="entry name" value="PAS"/>
    <property type="match status" value="1"/>
</dbReference>
<dbReference type="InterPro" id="IPR036097">
    <property type="entry name" value="HisK_dim/P_sf"/>
</dbReference>
<dbReference type="EMBL" id="CP040098">
    <property type="protein sequence ID" value="QCQ23227.1"/>
    <property type="molecule type" value="Genomic_DNA"/>
</dbReference>
<dbReference type="InterPro" id="IPR029150">
    <property type="entry name" value="dCache_3"/>
</dbReference>
<dbReference type="SUPFAM" id="SSF47384">
    <property type="entry name" value="Homodimeric domain of signal transducing histidine kinase"/>
    <property type="match status" value="1"/>
</dbReference>
<dbReference type="PRINTS" id="PR00344">
    <property type="entry name" value="BCTRLSENSOR"/>
</dbReference>
<feature type="domain" description="PAC" evidence="9">
    <location>
        <begin position="569"/>
        <end position="621"/>
    </location>
</feature>
<feature type="domain" description="PAC" evidence="9">
    <location>
        <begin position="438"/>
        <end position="490"/>
    </location>
</feature>
<dbReference type="InterPro" id="IPR036890">
    <property type="entry name" value="HATPase_C_sf"/>
</dbReference>
<accession>A0A4P8L5C0</accession>
<evidence type="ECO:0000313" key="11">
    <source>
        <dbReference type="Proteomes" id="UP000298602"/>
    </source>
</evidence>
<dbReference type="InterPro" id="IPR001789">
    <property type="entry name" value="Sig_transdc_resp-reg_receiver"/>
</dbReference>
<dbReference type="Gene3D" id="3.40.50.2300">
    <property type="match status" value="1"/>
</dbReference>
<keyword evidence="3 4" id="KW-0597">Phosphoprotein</keyword>
<dbReference type="SMART" id="SM00388">
    <property type="entry name" value="HisKA"/>
    <property type="match status" value="1"/>
</dbReference>
<dbReference type="SMART" id="SM00387">
    <property type="entry name" value="HATPase_c"/>
    <property type="match status" value="1"/>
</dbReference>